<evidence type="ECO:0000313" key="13">
    <source>
        <dbReference type="EMBL" id="AQX44749.1"/>
    </source>
</evidence>
<feature type="domain" description="Cytochrome C biogenesis protein transmembrane" evidence="11">
    <location>
        <begin position="30"/>
        <end position="205"/>
    </location>
</feature>
<evidence type="ECO:0000313" key="14">
    <source>
        <dbReference type="EMBL" id="BBL85961.1"/>
    </source>
</evidence>
<evidence type="ECO:0000256" key="9">
    <source>
        <dbReference type="ARBA" id="ARBA00023136"/>
    </source>
</evidence>
<keyword evidence="9 10" id="KW-0472">Membrane</keyword>
<comment type="subcellular location">
    <subcellularLocation>
        <location evidence="1">Membrane</location>
        <topology evidence="1">Multi-pass membrane protein</topology>
    </subcellularLocation>
    <subcellularLocation>
        <location evidence="2">Plastid</location>
        <location evidence="2">Chloroplast</location>
    </subcellularLocation>
</comment>
<comment type="similarity">
    <text evidence="3">Belongs to the DsbD family.</text>
</comment>
<feature type="transmembrane region" description="Helical" evidence="10">
    <location>
        <begin position="103"/>
        <end position="123"/>
    </location>
</feature>
<evidence type="ECO:0000256" key="2">
    <source>
        <dbReference type="ARBA" id="ARBA00004229"/>
    </source>
</evidence>
<dbReference type="EMBL" id="KX897545">
    <property type="protein sequence ID" value="APP87982.1"/>
    <property type="molecule type" value="Genomic_DNA"/>
</dbReference>
<dbReference type="GO" id="GO:0017004">
    <property type="term" value="P:cytochrome complex assembly"/>
    <property type="evidence" value="ECO:0007669"/>
    <property type="project" value="UniProtKB-KW"/>
</dbReference>
<dbReference type="InterPro" id="IPR003834">
    <property type="entry name" value="Cyt_c_assmbl_TM_dom"/>
</dbReference>
<evidence type="ECO:0000256" key="8">
    <source>
        <dbReference type="ARBA" id="ARBA00022989"/>
    </source>
</evidence>
<evidence type="ECO:0000259" key="11">
    <source>
        <dbReference type="Pfam" id="PF02683"/>
    </source>
</evidence>
<evidence type="ECO:0000313" key="15">
    <source>
        <dbReference type="Proteomes" id="UP000503178"/>
    </source>
</evidence>
<evidence type="ECO:0000256" key="10">
    <source>
        <dbReference type="SAM" id="Phobius"/>
    </source>
</evidence>
<keyword evidence="15" id="KW-1185">Reference proteome</keyword>
<dbReference type="EMBL" id="LC490351">
    <property type="protein sequence ID" value="BBL85961.1"/>
    <property type="molecule type" value="Genomic_DNA"/>
</dbReference>
<feature type="transmembrane region" description="Helical" evidence="10">
    <location>
        <begin position="33"/>
        <end position="61"/>
    </location>
</feature>
<evidence type="ECO:0000256" key="4">
    <source>
        <dbReference type="ARBA" id="ARBA00022528"/>
    </source>
</evidence>
<evidence type="ECO:0000256" key="6">
    <source>
        <dbReference type="ARBA" id="ARBA00022692"/>
    </source>
</evidence>
<feature type="transmembrane region" description="Helical" evidence="10">
    <location>
        <begin position="219"/>
        <end position="239"/>
    </location>
</feature>
<organism evidence="12">
    <name type="scientific">Paulinella micropora</name>
    <dbReference type="NCBI Taxonomy" id="1928728"/>
    <lineage>
        <taxon>Eukaryota</taxon>
        <taxon>Sar</taxon>
        <taxon>Rhizaria</taxon>
        <taxon>Cercozoa</taxon>
        <taxon>Imbricatea</taxon>
        <taxon>Silicofilosea</taxon>
        <taxon>Euglyphida</taxon>
        <taxon>Paulinellidae</taxon>
        <taxon>Paulinella</taxon>
    </lineage>
</organism>
<evidence type="ECO:0000256" key="7">
    <source>
        <dbReference type="ARBA" id="ARBA00022748"/>
    </source>
</evidence>
<dbReference type="EMBL" id="KY124271">
    <property type="protein sequence ID" value="AQX44749.1"/>
    <property type="molecule type" value="Genomic_DNA"/>
</dbReference>
<protein>
    <submittedName>
        <fullName evidence="12 14">C-type cytochrome biogenesis protein CcdA</fullName>
    </submittedName>
</protein>
<gene>
    <name evidence="14" type="primary">MYN1_Chr_146</name>
    <name evidence="12" type="ORF">PCKR_186</name>
    <name evidence="13" type="ORF">PFK_186</name>
    <name evidence="14" type="ORF">PMYN1_Chma149</name>
</gene>
<accession>A0A1L5YB93</accession>
<keyword evidence="6 10" id="KW-0812">Transmembrane</keyword>
<dbReference type="GO" id="GO:0016020">
    <property type="term" value="C:membrane"/>
    <property type="evidence" value="ECO:0007669"/>
    <property type="project" value="UniProtKB-SubCell"/>
</dbReference>
<evidence type="ECO:0000256" key="3">
    <source>
        <dbReference type="ARBA" id="ARBA00006143"/>
    </source>
</evidence>
<feature type="transmembrane region" description="Helical" evidence="10">
    <location>
        <begin position="179"/>
        <end position="198"/>
    </location>
</feature>
<keyword evidence="5 12" id="KW-0934">Plastid</keyword>
<dbReference type="Pfam" id="PF02683">
    <property type="entry name" value="DsbD_TM"/>
    <property type="match status" value="1"/>
</dbReference>
<dbReference type="GO" id="GO:0009507">
    <property type="term" value="C:chloroplast"/>
    <property type="evidence" value="ECO:0007669"/>
    <property type="project" value="UniProtKB-SubCell"/>
</dbReference>
<feature type="transmembrane region" description="Helical" evidence="10">
    <location>
        <begin position="144"/>
        <end position="173"/>
    </location>
</feature>
<dbReference type="InterPro" id="IPR051790">
    <property type="entry name" value="Cytochrome_c-biogenesis_DsbD"/>
</dbReference>
<name>A0A1L5YB93_9EUKA</name>
<reference evidence="12" key="1">
    <citation type="journal article" date="2017" name="Protist">
        <title>Diversity of the Photosynthetic Paulinella Species, with the Description of Paulinella micropora sp. nov. and the Chromatophore Genome Sequence for strain KR01.</title>
        <authorList>
            <person name="Lhee D."/>
            <person name="Yang E.C."/>
            <person name="Kim J.I."/>
            <person name="Nakayama T."/>
            <person name="Zuccarello G."/>
            <person name="Andersen R.A."/>
            <person name="Yoon H.S."/>
        </authorList>
    </citation>
    <scope>NUCLEOTIDE SEQUENCE</scope>
    <source>
        <strain evidence="13">FK01</strain>
        <strain evidence="12">KR01</strain>
    </source>
</reference>
<proteinExistence type="inferred from homology"/>
<reference evidence="14 15" key="2">
    <citation type="submission" date="2019-06" db="EMBL/GenBank/DDBJ databases">
        <title>A hidden player of endosymbiotic evolution: DNA virus triggered massive gene transfer.</title>
        <authorList>
            <person name="Matsuo M."/>
            <person name="Katahata A."/>
            <person name="Tachikawa M."/>
            <person name="Minakuchi Y."/>
            <person name="Noguchi H."/>
            <person name="Toyoda A."/>
            <person name="Fujiyama A."/>
            <person name="Suzuki Y."/>
            <person name="Satoh S."/>
            <person name="Nakayama T."/>
            <person name="Kamikawa R."/>
            <person name="Nomura M."/>
            <person name="Inagaki Y."/>
            <person name="Ishida K."/>
            <person name="Obokata J."/>
        </authorList>
    </citation>
    <scope>NUCLEOTIDE SEQUENCE [LARGE SCALE GENOMIC DNA]</scope>
    <source>
        <strain evidence="14 15">MYN1</strain>
    </source>
</reference>
<geneLocation type="plastid" evidence="12"/>
<dbReference type="PANTHER" id="PTHR31272:SF6">
    <property type="entry name" value="CYTOCHROME C-TYPE BIOGENESIS CCDA-LIKE CHLOROPLASTIC PROTEIN"/>
    <property type="match status" value="1"/>
</dbReference>
<evidence type="ECO:0000256" key="5">
    <source>
        <dbReference type="ARBA" id="ARBA00022640"/>
    </source>
</evidence>
<feature type="transmembrane region" description="Helical" evidence="10">
    <location>
        <begin position="73"/>
        <end position="97"/>
    </location>
</feature>
<dbReference type="PANTHER" id="PTHR31272">
    <property type="entry name" value="CYTOCHROME C-TYPE BIOGENESIS PROTEIN HI_1454-RELATED"/>
    <property type="match status" value="1"/>
</dbReference>
<keyword evidence="4" id="KW-0150">Chloroplast</keyword>
<evidence type="ECO:0000256" key="1">
    <source>
        <dbReference type="ARBA" id="ARBA00004141"/>
    </source>
</evidence>
<evidence type="ECO:0000313" key="12">
    <source>
        <dbReference type="EMBL" id="APP87982.1"/>
    </source>
</evidence>
<keyword evidence="8 10" id="KW-1133">Transmembrane helix</keyword>
<keyword evidence="7" id="KW-0201">Cytochrome c-type biogenesis</keyword>
<sequence length="240" mass="25350">MYNFFDHVTEFSYSVDTIIERGLISANPLTLGIVFLGGVLTSLSPCALSLLPVTIAYLAGFDNHENKPWVRSLIFSSGIVTAMTILGLASGLVGRIYGQVPHSVSIGVSILSIIMGLNLLRIIEIPLPTGPDPEVWRRKMPPALAPLGAGLAFGLAASPCITPVLAVLLSWIAQSGRPISGVFLLTCFGAGQVLPLLIAGTAVTNVSRLLTLQSFGNRVPALSGIIFVICGIMSLIARWN</sequence>
<dbReference type="Proteomes" id="UP000503178">
    <property type="component" value="Chromatophore Pltd"/>
</dbReference>
<dbReference type="AlphaFoldDB" id="A0A1L5YB93"/>